<reference evidence="1" key="2">
    <citation type="submission" date="2014-07" db="EMBL/GenBank/DDBJ databases">
        <title>Initial genome analysis of the psychrotolerant acidophile Acidithiobacillus ferrivorans CF27: insights into iron and sulfur oxidation pathways and into biofilm formation.</title>
        <authorList>
            <person name="Talla E."/>
            <person name="Hedrich S."/>
            <person name="Mangenot S."/>
            <person name="Ji B."/>
            <person name="Johnson D.B."/>
            <person name="Barbe V."/>
            <person name="Bonnefoy V."/>
        </authorList>
    </citation>
    <scope>NUCLEOTIDE SEQUENCE [LARGE SCALE GENOMIC DNA]</scope>
    <source>
        <strain evidence="1">CF27</strain>
    </source>
</reference>
<dbReference type="AlphaFoldDB" id="A0A060US48"/>
<dbReference type="EMBL" id="CCCS020000049">
    <property type="protein sequence ID" value="CDQ11255.1"/>
    <property type="molecule type" value="Genomic_DNA"/>
</dbReference>
<reference evidence="1" key="1">
    <citation type="submission" date="2014-03" db="EMBL/GenBank/DDBJ databases">
        <authorList>
            <person name="Genoscope - CEA"/>
        </authorList>
    </citation>
    <scope>NUCLEOTIDE SEQUENCE [LARGE SCALE GENOMIC DNA]</scope>
    <source>
        <strain evidence="1">CF27</strain>
    </source>
</reference>
<evidence type="ECO:0000313" key="1">
    <source>
        <dbReference type="EMBL" id="CDQ11255.1"/>
    </source>
</evidence>
<comment type="caution">
    <text evidence="1">The sequence shown here is derived from an EMBL/GenBank/DDBJ whole genome shotgun (WGS) entry which is preliminary data.</text>
</comment>
<name>A0A060US48_9PROT</name>
<organism evidence="1">
    <name type="scientific">Acidithiobacillus ferrivorans</name>
    <dbReference type="NCBI Taxonomy" id="160808"/>
    <lineage>
        <taxon>Bacteria</taxon>
        <taxon>Pseudomonadati</taxon>
        <taxon>Pseudomonadota</taxon>
        <taxon>Acidithiobacillia</taxon>
        <taxon>Acidithiobacillales</taxon>
        <taxon>Acidithiobacillaceae</taxon>
        <taxon>Acidithiobacillus</taxon>
    </lineage>
</organism>
<protein>
    <submittedName>
        <fullName evidence="1">Uncharacterized protein</fullName>
    </submittedName>
</protein>
<accession>A0A060US48</accession>
<proteinExistence type="predicted"/>
<sequence length="90" mass="10427">MELWAERPDSIQNRLLQVLVKLLQRGWGQFAGLSAMLKRPGMTRHGLAVQIIGLYAFRNGYAKDAACWGWYCRHKWLVERIKDITHSCTP</sequence>
<gene>
    <name evidence="1" type="ORF">AFERRI_530150</name>
</gene>